<feature type="transmembrane region" description="Helical" evidence="8">
    <location>
        <begin position="186"/>
        <end position="205"/>
    </location>
</feature>
<evidence type="ECO:0000313" key="11">
    <source>
        <dbReference type="Proteomes" id="UP000245252"/>
    </source>
</evidence>
<dbReference type="GO" id="GO:0016020">
    <property type="term" value="C:membrane"/>
    <property type="evidence" value="ECO:0007669"/>
    <property type="project" value="UniProtKB-SubCell"/>
</dbReference>
<evidence type="ECO:0000256" key="3">
    <source>
        <dbReference type="ARBA" id="ARBA00022692"/>
    </source>
</evidence>
<evidence type="ECO:0000313" key="10">
    <source>
        <dbReference type="EMBL" id="PWE53437.1"/>
    </source>
</evidence>
<protein>
    <recommendedName>
        <fullName evidence="9">Cytochrome b561 domain-containing protein</fullName>
    </recommendedName>
</protein>
<keyword evidence="6 8" id="KW-0472">Membrane</keyword>
<dbReference type="AlphaFoldDB" id="A0A2U2DJE9"/>
<dbReference type="PROSITE" id="PS50939">
    <property type="entry name" value="CYTOCHROME_B561"/>
    <property type="match status" value="1"/>
</dbReference>
<dbReference type="Gene3D" id="1.20.120.1770">
    <property type="match status" value="1"/>
</dbReference>
<feature type="transmembrane region" description="Helical" evidence="8">
    <location>
        <begin position="159"/>
        <end position="180"/>
    </location>
</feature>
<dbReference type="CDD" id="cd08760">
    <property type="entry name" value="Cyt_b561_FRRS1_like"/>
    <property type="match status" value="1"/>
</dbReference>
<accession>A0A2U2DJE9</accession>
<name>A0A2U2DJE9_9HYPH</name>
<dbReference type="InterPro" id="IPR006593">
    <property type="entry name" value="Cyt_b561/ferric_Rdtase_TM"/>
</dbReference>
<proteinExistence type="predicted"/>
<organism evidence="10 11">
    <name type="scientific">Metarhizobium album</name>
    <dbReference type="NCBI Taxonomy" id="2182425"/>
    <lineage>
        <taxon>Bacteria</taxon>
        <taxon>Pseudomonadati</taxon>
        <taxon>Pseudomonadota</taxon>
        <taxon>Alphaproteobacteria</taxon>
        <taxon>Hyphomicrobiales</taxon>
        <taxon>Rhizobiaceae</taxon>
        <taxon>Metarhizobium</taxon>
    </lineage>
</organism>
<dbReference type="Proteomes" id="UP000245252">
    <property type="component" value="Unassembled WGS sequence"/>
</dbReference>
<dbReference type="RefSeq" id="WP_109461187.1">
    <property type="nucleotide sequence ID" value="NZ_QFBC01000016.1"/>
</dbReference>
<reference evidence="10 11" key="1">
    <citation type="submission" date="2018-05" db="EMBL/GenBank/DDBJ databases">
        <title>The draft genome of strain NS-104.</title>
        <authorList>
            <person name="Hang P."/>
            <person name="Jiang J."/>
        </authorList>
    </citation>
    <scope>NUCLEOTIDE SEQUENCE [LARGE SCALE GENOMIC DNA]</scope>
    <source>
        <strain evidence="10 11">NS-104</strain>
    </source>
</reference>
<keyword evidence="2" id="KW-0813">Transport</keyword>
<keyword evidence="4" id="KW-0249">Electron transport</keyword>
<feature type="region of interest" description="Disordered" evidence="7">
    <location>
        <begin position="216"/>
        <end position="237"/>
    </location>
</feature>
<evidence type="ECO:0000256" key="2">
    <source>
        <dbReference type="ARBA" id="ARBA00022448"/>
    </source>
</evidence>
<evidence type="ECO:0000259" key="9">
    <source>
        <dbReference type="PROSITE" id="PS50939"/>
    </source>
</evidence>
<evidence type="ECO:0000256" key="4">
    <source>
        <dbReference type="ARBA" id="ARBA00022982"/>
    </source>
</evidence>
<evidence type="ECO:0000256" key="7">
    <source>
        <dbReference type="SAM" id="MobiDB-lite"/>
    </source>
</evidence>
<evidence type="ECO:0000256" key="8">
    <source>
        <dbReference type="SAM" id="Phobius"/>
    </source>
</evidence>
<evidence type="ECO:0000256" key="1">
    <source>
        <dbReference type="ARBA" id="ARBA00004370"/>
    </source>
</evidence>
<evidence type="ECO:0000256" key="5">
    <source>
        <dbReference type="ARBA" id="ARBA00022989"/>
    </source>
</evidence>
<gene>
    <name evidence="10" type="ORF">DEM27_26180</name>
</gene>
<dbReference type="EMBL" id="QFBC01000016">
    <property type="protein sequence ID" value="PWE53437.1"/>
    <property type="molecule type" value="Genomic_DNA"/>
</dbReference>
<comment type="caution">
    <text evidence="10">The sequence shown here is derived from an EMBL/GenBank/DDBJ whole genome shotgun (WGS) entry which is preliminary data.</text>
</comment>
<feature type="transmembrane region" description="Helical" evidence="8">
    <location>
        <begin position="71"/>
        <end position="91"/>
    </location>
</feature>
<feature type="transmembrane region" description="Helical" evidence="8">
    <location>
        <begin position="21"/>
        <end position="42"/>
    </location>
</feature>
<evidence type="ECO:0000256" key="6">
    <source>
        <dbReference type="ARBA" id="ARBA00023136"/>
    </source>
</evidence>
<feature type="transmembrane region" description="Helical" evidence="8">
    <location>
        <begin position="97"/>
        <end position="119"/>
    </location>
</feature>
<keyword evidence="5 8" id="KW-1133">Transmembrane helix</keyword>
<keyword evidence="11" id="KW-1185">Reference proteome</keyword>
<dbReference type="SMART" id="SM00665">
    <property type="entry name" value="B561"/>
    <property type="match status" value="1"/>
</dbReference>
<dbReference type="OrthoDB" id="8687683at2"/>
<sequence length="237" mass="25972">MDVSIPQTYVSPFGWEIDIHWNYHAILMFSVWGVCVPAILFLTRFAKPAPTLNGSMSRPQEPLIWFNFHKYGLYCCMSASIGGGLLAVIVSNGVSGSIHSFLGIATVVFGALQLVIAAMRGSRGGKFAPGVNLDDPLTWRGDHYDMTPRRLWFEAAHKTVGYATLFSATGAIATGLAQYWMIEIGIMAATVFVTGVIAAIVFEGLGKRHDTYQSYYGNHPDHPHNKSKLVTLADEQT</sequence>
<comment type="subcellular location">
    <subcellularLocation>
        <location evidence="1">Membrane</location>
    </subcellularLocation>
</comment>
<feature type="domain" description="Cytochrome b561" evidence="9">
    <location>
        <begin position="1"/>
        <end position="210"/>
    </location>
</feature>
<keyword evidence="3 8" id="KW-0812">Transmembrane</keyword>